<evidence type="ECO:0000256" key="2">
    <source>
        <dbReference type="ARBA" id="ARBA00010671"/>
    </source>
</evidence>
<dbReference type="InterPro" id="IPR015424">
    <property type="entry name" value="PyrdxlP-dep_Trfase"/>
</dbReference>
<evidence type="ECO:0000313" key="9">
    <source>
        <dbReference type="Proteomes" id="UP000001422"/>
    </source>
</evidence>
<keyword evidence="5 8" id="KW-0456">Lyase</keyword>
<evidence type="ECO:0000259" key="6">
    <source>
        <dbReference type="Pfam" id="PF01276"/>
    </source>
</evidence>
<name>Q7U7N7_PARMW</name>
<proteinExistence type="inferred from homology"/>
<dbReference type="Gene3D" id="3.90.100.10">
    <property type="entry name" value="Orn/Lys/Arg decarboxylase, C-terminal domain"/>
    <property type="match status" value="1"/>
</dbReference>
<reference evidence="8 9" key="1">
    <citation type="journal article" date="2003" name="Nature">
        <title>The genome of a motile marine Synechococcus.</title>
        <authorList>
            <person name="Palenik B."/>
            <person name="Brahamsha B."/>
            <person name="Larimer F."/>
            <person name="Land M."/>
            <person name="Hauser L."/>
            <person name="Chain P."/>
            <person name="Lamerdin J."/>
            <person name="Regala W."/>
            <person name="Allen E.A."/>
            <person name="McCarren J."/>
            <person name="Paulsen I."/>
            <person name="Dufresne A."/>
            <person name="Partensky F."/>
            <person name="Webb E."/>
            <person name="Waterbury J."/>
        </authorList>
    </citation>
    <scope>NUCLEOTIDE SEQUENCE [LARGE SCALE GENOMIC DNA]</scope>
    <source>
        <strain evidence="8 9">WH8102</strain>
    </source>
</reference>
<evidence type="ECO:0000256" key="4">
    <source>
        <dbReference type="ARBA" id="ARBA00022898"/>
    </source>
</evidence>
<feature type="domain" description="Orn/Lys/Arg decarboxylases family 1 pyridoxal-P attachment site" evidence="6">
    <location>
        <begin position="46"/>
        <end position="299"/>
    </location>
</feature>
<comment type="similarity">
    <text evidence="2">Belongs to the Orn/Lys/Arg decarboxylase class-I family.</text>
</comment>
<dbReference type="PANTHER" id="PTHR43277:SF4">
    <property type="entry name" value="ARGININE DECARBOXYLASE"/>
    <property type="match status" value="1"/>
</dbReference>
<keyword evidence="3" id="KW-0210">Decarboxylase</keyword>
<dbReference type="InterPro" id="IPR015421">
    <property type="entry name" value="PyrdxlP-dep_Trfase_major"/>
</dbReference>
<keyword evidence="4" id="KW-0663">Pyridoxal phosphate</keyword>
<dbReference type="AlphaFoldDB" id="Q7U7N7"/>
<dbReference type="Gene3D" id="3.40.640.10">
    <property type="entry name" value="Type I PLP-dependent aspartate aminotransferase-like (Major domain)"/>
    <property type="match status" value="1"/>
</dbReference>
<dbReference type="Pfam" id="PF01276">
    <property type="entry name" value="OKR_DC_1"/>
    <property type="match status" value="1"/>
</dbReference>
<evidence type="ECO:0000256" key="5">
    <source>
        <dbReference type="ARBA" id="ARBA00023239"/>
    </source>
</evidence>
<dbReference type="HOGENOM" id="CLU_025925_2_0_3"/>
<dbReference type="Pfam" id="PF03711">
    <property type="entry name" value="OKR_DC_1_C"/>
    <property type="match status" value="1"/>
</dbReference>
<gene>
    <name evidence="8" type="primary">cad</name>
    <name evidence="8" type="ordered locus">SYNW0944</name>
</gene>
<dbReference type="Proteomes" id="UP000001422">
    <property type="component" value="Chromosome"/>
</dbReference>
<evidence type="ECO:0000256" key="1">
    <source>
        <dbReference type="ARBA" id="ARBA00001933"/>
    </source>
</evidence>
<dbReference type="InterPro" id="IPR052357">
    <property type="entry name" value="Orn_Lys_Arg_decarboxylase-I"/>
</dbReference>
<keyword evidence="9" id="KW-1185">Reference proteome</keyword>
<dbReference type="PANTHER" id="PTHR43277">
    <property type="entry name" value="ARGININE DECARBOXYLASE"/>
    <property type="match status" value="1"/>
</dbReference>
<evidence type="ECO:0000259" key="7">
    <source>
        <dbReference type="Pfam" id="PF03711"/>
    </source>
</evidence>
<dbReference type="EMBL" id="BX569691">
    <property type="protein sequence ID" value="CAE07459.1"/>
    <property type="molecule type" value="Genomic_DNA"/>
</dbReference>
<protein>
    <submittedName>
        <fullName evidence="8">Orn/Lys/Arg decarboxylases family 1</fullName>
        <ecNumber evidence="8">4.1.1.18</ecNumber>
    </submittedName>
</protein>
<feature type="domain" description="Orn/Lys/Arg decarboxylase C-terminal" evidence="7">
    <location>
        <begin position="402"/>
        <end position="447"/>
    </location>
</feature>
<dbReference type="RefSeq" id="WP_011127809.1">
    <property type="nucleotide sequence ID" value="NC_005070.1"/>
</dbReference>
<evidence type="ECO:0000256" key="3">
    <source>
        <dbReference type="ARBA" id="ARBA00022793"/>
    </source>
</evidence>
<dbReference type="EC" id="4.1.1.18" evidence="8"/>
<sequence>MALLPLLHRDVGRPLFLPAHGRGSALPPAMRRLLQRPAGLWDLPELPALGGPLENDGAVADSQRAAADAMGVNRCWYGVNGATGLLQAALLGISRPGEAVLMPRNAHRSLIQACLLGQLTPLLFDLPYQPDRGHPAPADGPWLESVLAALPAKHPPISAAVLVHPTYQGYGLDPAPLIRSLQHQGWPVLVDEAHGSHFAADVDPELPPSALQGGADLVVHSLQKSATGLAQTAVLWQQGERVDTDALQRSLGWLQTTSPSALLLASCEAALHHWRSSAGRRQLRQRLMQARTLRDQLRRDGLPLLTTDDPLRLVLHPGRAGISGLDADDWLLPRGLVAELPEPATLTFCLGLADQRGLRRSLRRAWQQLLNAHPARAPQPPLLPPPLPLVAQPEVPLAEAWRAPRRLCVLEQAEGTIAADLLCPYPPGIPLLVPGERLDGARLHWLLEQRQLWGDQIPARLAVLSEIA</sequence>
<dbReference type="KEGG" id="syw:SYNW0944"/>
<evidence type="ECO:0000313" key="8">
    <source>
        <dbReference type="EMBL" id="CAE07459.1"/>
    </source>
</evidence>
<comment type="cofactor">
    <cofactor evidence="1">
        <name>pyridoxal 5'-phosphate</name>
        <dbReference type="ChEBI" id="CHEBI:597326"/>
    </cofactor>
</comment>
<organism evidence="8 9">
    <name type="scientific">Parasynechococcus marenigrum (strain WH8102)</name>
    <dbReference type="NCBI Taxonomy" id="84588"/>
    <lineage>
        <taxon>Bacteria</taxon>
        <taxon>Bacillati</taxon>
        <taxon>Cyanobacteriota</taxon>
        <taxon>Cyanophyceae</taxon>
        <taxon>Synechococcales</taxon>
        <taxon>Prochlorococcaceae</taxon>
        <taxon>Parasynechococcus</taxon>
        <taxon>Parasynechococcus marenigrum</taxon>
    </lineage>
</organism>
<dbReference type="SUPFAM" id="SSF53383">
    <property type="entry name" value="PLP-dependent transferases"/>
    <property type="match status" value="1"/>
</dbReference>
<dbReference type="InterPro" id="IPR008286">
    <property type="entry name" value="Prn/Lys/Arg_de-COase_C"/>
</dbReference>
<dbReference type="GO" id="GO:0008923">
    <property type="term" value="F:lysine decarboxylase activity"/>
    <property type="evidence" value="ECO:0007669"/>
    <property type="project" value="UniProtKB-EC"/>
</dbReference>
<accession>Q7U7N7</accession>
<dbReference type="STRING" id="84588.SYNW0944"/>
<dbReference type="eggNOG" id="COG1982">
    <property type="taxonomic scope" value="Bacteria"/>
</dbReference>
<dbReference type="InterPro" id="IPR000310">
    <property type="entry name" value="Orn/Lys/Arg_deCO2ase_major_dom"/>
</dbReference>